<proteinExistence type="predicted"/>
<evidence type="ECO:0000256" key="3">
    <source>
        <dbReference type="ARBA" id="ARBA00022989"/>
    </source>
</evidence>
<dbReference type="GO" id="GO:0008528">
    <property type="term" value="F:G protein-coupled peptide receptor activity"/>
    <property type="evidence" value="ECO:0007669"/>
    <property type="project" value="InterPro"/>
</dbReference>
<dbReference type="CDD" id="cd14978">
    <property type="entry name" value="7tmA_FMRFamide_R-like"/>
    <property type="match status" value="1"/>
</dbReference>
<organism evidence="7 8">
    <name type="scientific">Adineta ricciae</name>
    <name type="common">Rotifer</name>
    <dbReference type="NCBI Taxonomy" id="249248"/>
    <lineage>
        <taxon>Eukaryota</taxon>
        <taxon>Metazoa</taxon>
        <taxon>Spiralia</taxon>
        <taxon>Gnathifera</taxon>
        <taxon>Rotifera</taxon>
        <taxon>Eurotatoria</taxon>
        <taxon>Bdelloidea</taxon>
        <taxon>Adinetida</taxon>
        <taxon>Adinetidae</taxon>
        <taxon>Adineta</taxon>
    </lineage>
</organism>
<feature type="transmembrane region" description="Helical" evidence="5">
    <location>
        <begin position="74"/>
        <end position="99"/>
    </location>
</feature>
<dbReference type="PANTHER" id="PTHR47023:SF1">
    <property type="entry name" value="SEX PEPTIDE RECEPTOR"/>
    <property type="match status" value="1"/>
</dbReference>
<dbReference type="InterPro" id="IPR019427">
    <property type="entry name" value="7TM_GPCR_serpentine_rcpt_Srw"/>
</dbReference>
<dbReference type="AlphaFoldDB" id="A0A813V2K7"/>
<comment type="subcellular location">
    <subcellularLocation>
        <location evidence="1">Membrane</location>
    </subcellularLocation>
</comment>
<dbReference type="Pfam" id="PF10324">
    <property type="entry name" value="7TM_GPCR_Srw"/>
    <property type="match status" value="1"/>
</dbReference>
<feature type="transmembrane region" description="Helical" evidence="5">
    <location>
        <begin position="271"/>
        <end position="295"/>
    </location>
</feature>
<evidence type="ECO:0000259" key="6">
    <source>
        <dbReference type="PROSITE" id="PS50262"/>
    </source>
</evidence>
<dbReference type="SUPFAM" id="SSF81321">
    <property type="entry name" value="Family A G protein-coupled receptor-like"/>
    <property type="match status" value="1"/>
</dbReference>
<dbReference type="Gene3D" id="1.20.1070.10">
    <property type="entry name" value="Rhodopsin 7-helix transmembrane proteins"/>
    <property type="match status" value="1"/>
</dbReference>
<reference evidence="7" key="1">
    <citation type="submission" date="2021-02" db="EMBL/GenBank/DDBJ databases">
        <authorList>
            <person name="Nowell W R."/>
        </authorList>
    </citation>
    <scope>NUCLEOTIDE SEQUENCE</scope>
</reference>
<feature type="transmembrane region" description="Helical" evidence="5">
    <location>
        <begin position="315"/>
        <end position="334"/>
    </location>
</feature>
<accession>A0A813V2K7</accession>
<evidence type="ECO:0000313" key="7">
    <source>
        <dbReference type="EMBL" id="CAF0830730.1"/>
    </source>
</evidence>
<sequence length="450" mass="51450">MVLTSNQTLTTRVYPAPNGYHWYPYSPDDCPPTYQTILQGVCAPLIIIISTVLNSLIAVVLLQKHLRSPTNILLLALALYDTLTGLFPFPTYIYVFTFQKCDDYMPYNYGWFHRINCDVLPFIFHTCSIWVTVVLAIQRYIYVCHSEKAKQWCTVPMALKAIVAVNILALIVAIPMFLEGAFYPHPVQSLFDSKVVFDACLVRDYSEHETYRRYYLIYFVLRALLINVGPCTVLVILNAILVQRMKEAKQNRDRLIVKRSHETRAQEQTSVTLMLVIVVTLFLIVEIPMALHLIISGVIKTLQIISLAEFLNVSAQILNFTVLLSYPINFFIYCRMSRAFRDAFTKLLCPSINQPRRDRLPSATTQLLSKSQHNNNFELSKTNFETRHTDFEIRPSPTVILNSMTAETAISTAPCHTNDDRKKDSIVSLDQHLSSHNKLESTTHAKSTDL</sequence>
<evidence type="ECO:0000256" key="1">
    <source>
        <dbReference type="ARBA" id="ARBA00004370"/>
    </source>
</evidence>
<name>A0A813V2K7_ADIRI</name>
<dbReference type="InterPro" id="IPR000276">
    <property type="entry name" value="GPCR_Rhodpsn"/>
</dbReference>
<feature type="transmembrane region" description="Helical" evidence="5">
    <location>
        <begin position="119"/>
        <end position="137"/>
    </location>
</feature>
<dbReference type="GO" id="GO:0016020">
    <property type="term" value="C:membrane"/>
    <property type="evidence" value="ECO:0007669"/>
    <property type="project" value="UniProtKB-SubCell"/>
</dbReference>
<feature type="transmembrane region" description="Helical" evidence="5">
    <location>
        <begin position="215"/>
        <end position="242"/>
    </location>
</feature>
<dbReference type="EMBL" id="CAJNOJ010000018">
    <property type="protein sequence ID" value="CAF0830730.1"/>
    <property type="molecule type" value="Genomic_DNA"/>
</dbReference>
<comment type="caution">
    <text evidence="7">The sequence shown here is derived from an EMBL/GenBank/DDBJ whole genome shotgun (WGS) entry which is preliminary data.</text>
</comment>
<feature type="transmembrane region" description="Helical" evidence="5">
    <location>
        <begin position="158"/>
        <end position="178"/>
    </location>
</feature>
<evidence type="ECO:0000256" key="4">
    <source>
        <dbReference type="ARBA" id="ARBA00023136"/>
    </source>
</evidence>
<dbReference type="PANTHER" id="PTHR47023">
    <property type="entry name" value="SEX PEPTIDE RECEPTOR"/>
    <property type="match status" value="1"/>
</dbReference>
<protein>
    <recommendedName>
        <fullName evidence="6">G-protein coupled receptors family 1 profile domain-containing protein</fullName>
    </recommendedName>
</protein>
<dbReference type="OrthoDB" id="5962323at2759"/>
<keyword evidence="4 5" id="KW-0472">Membrane</keyword>
<evidence type="ECO:0000256" key="2">
    <source>
        <dbReference type="ARBA" id="ARBA00022692"/>
    </source>
</evidence>
<evidence type="ECO:0000256" key="5">
    <source>
        <dbReference type="SAM" id="Phobius"/>
    </source>
</evidence>
<dbReference type="Proteomes" id="UP000663852">
    <property type="component" value="Unassembled WGS sequence"/>
</dbReference>
<dbReference type="InterPro" id="IPR053071">
    <property type="entry name" value="GPCR1-related_rcpt"/>
</dbReference>
<feature type="transmembrane region" description="Helical" evidence="5">
    <location>
        <begin position="37"/>
        <end position="62"/>
    </location>
</feature>
<feature type="domain" description="G-protein coupled receptors family 1 profile" evidence="6">
    <location>
        <begin position="53"/>
        <end position="333"/>
    </location>
</feature>
<dbReference type="SMART" id="SM01381">
    <property type="entry name" value="7TM_GPCR_Srsx"/>
    <property type="match status" value="1"/>
</dbReference>
<gene>
    <name evidence="7" type="ORF">EDS130_LOCUS6326</name>
</gene>
<keyword evidence="2 5" id="KW-0812">Transmembrane</keyword>
<evidence type="ECO:0000313" key="8">
    <source>
        <dbReference type="Proteomes" id="UP000663852"/>
    </source>
</evidence>
<dbReference type="InterPro" id="IPR017452">
    <property type="entry name" value="GPCR_Rhodpsn_7TM"/>
</dbReference>
<dbReference type="PRINTS" id="PR00237">
    <property type="entry name" value="GPCRRHODOPSN"/>
</dbReference>
<dbReference type="PROSITE" id="PS50262">
    <property type="entry name" value="G_PROTEIN_RECEP_F1_2"/>
    <property type="match status" value="1"/>
</dbReference>
<keyword evidence="3 5" id="KW-1133">Transmembrane helix</keyword>